<dbReference type="Gene3D" id="1.10.10.10">
    <property type="entry name" value="Winged helix-like DNA-binding domain superfamily/Winged helix DNA-binding domain"/>
    <property type="match status" value="1"/>
</dbReference>
<evidence type="ECO:0000259" key="7">
    <source>
        <dbReference type="Pfam" id="PF08784"/>
    </source>
</evidence>
<keyword evidence="3" id="KW-0235">DNA replication</keyword>
<dbReference type="Proteomes" id="UP001634394">
    <property type="component" value="Unassembled WGS sequence"/>
</dbReference>
<evidence type="ECO:0000313" key="9">
    <source>
        <dbReference type="Proteomes" id="UP001634394"/>
    </source>
</evidence>
<evidence type="ECO:0000256" key="5">
    <source>
        <dbReference type="ARBA" id="ARBA00023242"/>
    </source>
</evidence>
<evidence type="ECO:0000256" key="2">
    <source>
        <dbReference type="ARBA" id="ARBA00007815"/>
    </source>
</evidence>
<dbReference type="InterPro" id="IPR036390">
    <property type="entry name" value="WH_DNA-bd_sf"/>
</dbReference>
<evidence type="ECO:0000256" key="3">
    <source>
        <dbReference type="ARBA" id="ARBA00022705"/>
    </source>
</evidence>
<protein>
    <recommendedName>
        <fullName evidence="7">Replication protein A C-terminal domain-containing protein</fullName>
    </recommendedName>
</protein>
<dbReference type="PIRSF" id="PIRSF036949">
    <property type="entry name" value="RPA32"/>
    <property type="match status" value="1"/>
</dbReference>
<proteinExistence type="inferred from homology"/>
<reference evidence="8 9" key="1">
    <citation type="submission" date="2024-11" db="EMBL/GenBank/DDBJ databases">
        <title>Chromosome-level genome assembly of the freshwater bivalve Anodonta woodiana.</title>
        <authorList>
            <person name="Chen X."/>
        </authorList>
    </citation>
    <scope>NUCLEOTIDE SEQUENCE [LARGE SCALE GENOMIC DNA]</scope>
    <source>
        <strain evidence="8">MN2024</strain>
        <tissue evidence="8">Gills</tissue>
    </source>
</reference>
<dbReference type="Gene3D" id="2.40.50.140">
    <property type="entry name" value="Nucleic acid-binding proteins"/>
    <property type="match status" value="1"/>
</dbReference>
<evidence type="ECO:0000313" key="8">
    <source>
        <dbReference type="EMBL" id="KAL3869242.1"/>
    </source>
</evidence>
<dbReference type="SUPFAM" id="SSF46785">
    <property type="entry name" value="Winged helix' DNA-binding domain"/>
    <property type="match status" value="1"/>
</dbReference>
<dbReference type="GO" id="GO:0003677">
    <property type="term" value="F:DNA binding"/>
    <property type="evidence" value="ECO:0007669"/>
    <property type="project" value="UniProtKB-KW"/>
</dbReference>
<dbReference type="CDD" id="cd04478">
    <property type="entry name" value="RPA2_DBD_D"/>
    <property type="match status" value="1"/>
</dbReference>
<gene>
    <name evidence="8" type="ORF">ACJMK2_041949</name>
</gene>
<dbReference type="Pfam" id="PF08784">
    <property type="entry name" value="RPA_C"/>
    <property type="match status" value="1"/>
</dbReference>
<dbReference type="AlphaFoldDB" id="A0ABD3W910"/>
<keyword evidence="4" id="KW-0238">DNA-binding</keyword>
<feature type="compositionally biased region" description="Gly residues" evidence="6">
    <location>
        <begin position="7"/>
        <end position="29"/>
    </location>
</feature>
<evidence type="ECO:0000256" key="1">
    <source>
        <dbReference type="ARBA" id="ARBA00004123"/>
    </source>
</evidence>
<dbReference type="EMBL" id="JBJQND010000008">
    <property type="protein sequence ID" value="KAL3869242.1"/>
    <property type="molecule type" value="Genomic_DNA"/>
</dbReference>
<name>A0ABD3W910_SINWO</name>
<evidence type="ECO:0000256" key="4">
    <source>
        <dbReference type="ARBA" id="ARBA00023125"/>
    </source>
</evidence>
<organism evidence="8 9">
    <name type="scientific">Sinanodonta woodiana</name>
    <name type="common">Chinese pond mussel</name>
    <name type="synonym">Anodonta woodiana</name>
    <dbReference type="NCBI Taxonomy" id="1069815"/>
    <lineage>
        <taxon>Eukaryota</taxon>
        <taxon>Metazoa</taxon>
        <taxon>Spiralia</taxon>
        <taxon>Lophotrochozoa</taxon>
        <taxon>Mollusca</taxon>
        <taxon>Bivalvia</taxon>
        <taxon>Autobranchia</taxon>
        <taxon>Heteroconchia</taxon>
        <taxon>Palaeoheterodonta</taxon>
        <taxon>Unionida</taxon>
        <taxon>Unionoidea</taxon>
        <taxon>Unionidae</taxon>
        <taxon>Unioninae</taxon>
        <taxon>Sinanodonta</taxon>
    </lineage>
</organism>
<comment type="similarity">
    <text evidence="2">Belongs to the replication factor A protein 2 family.</text>
</comment>
<sequence length="273" mass="29820">MWNNQGGFQGYGGDHSGGGYTSPGAGGFGTPQPDEKRARSRIQSLMPCTVAQILTATQTEDKFFSGPNEISQVTFVGLVRSVNETPTRLDYEIDDMTGPPLEVKQFVDNDDTVPDNEKVQAMRENTYVRVCGNVRAFGGKRNIVAFKITPVTDMNELTYHILEVIHSSVALSKMHNQPDGGMALANGDKKMEIGYTNSNTNGGGMFNGLTPVQSQVHTVIRNTLTDHGINVESVCKQLRGVPEKAVRDAIEFLSSEGHIYSTIDDEHYKATDS</sequence>
<dbReference type="PANTHER" id="PTHR13989">
    <property type="entry name" value="REPLICATION PROTEIN A-RELATED"/>
    <property type="match status" value="1"/>
</dbReference>
<dbReference type="GO" id="GO:0006260">
    <property type="term" value="P:DNA replication"/>
    <property type="evidence" value="ECO:0007669"/>
    <property type="project" value="UniProtKB-KW"/>
</dbReference>
<dbReference type="InterPro" id="IPR014892">
    <property type="entry name" value="RPA_C"/>
</dbReference>
<dbReference type="SUPFAM" id="SSF50249">
    <property type="entry name" value="Nucleic acid-binding proteins"/>
    <property type="match status" value="1"/>
</dbReference>
<comment type="subcellular location">
    <subcellularLocation>
        <location evidence="1">Nucleus</location>
    </subcellularLocation>
</comment>
<keyword evidence="5" id="KW-0539">Nucleus</keyword>
<feature type="domain" description="Replication protein A C-terminal" evidence="7">
    <location>
        <begin position="174"/>
        <end position="266"/>
    </location>
</feature>
<dbReference type="InterPro" id="IPR014646">
    <property type="entry name" value="Rfa2/RPA32"/>
</dbReference>
<dbReference type="GO" id="GO:0005634">
    <property type="term" value="C:nucleus"/>
    <property type="evidence" value="ECO:0007669"/>
    <property type="project" value="UniProtKB-SubCell"/>
</dbReference>
<evidence type="ECO:0000256" key="6">
    <source>
        <dbReference type="SAM" id="MobiDB-lite"/>
    </source>
</evidence>
<dbReference type="InterPro" id="IPR040260">
    <property type="entry name" value="RFA2-like"/>
</dbReference>
<dbReference type="InterPro" id="IPR036388">
    <property type="entry name" value="WH-like_DNA-bd_sf"/>
</dbReference>
<dbReference type="FunFam" id="1.10.10.10:FF:000168">
    <property type="entry name" value="Replication protein A 32 kDa subunit"/>
    <property type="match status" value="1"/>
</dbReference>
<dbReference type="InterPro" id="IPR012340">
    <property type="entry name" value="NA-bd_OB-fold"/>
</dbReference>
<comment type="caution">
    <text evidence="8">The sequence shown here is derived from an EMBL/GenBank/DDBJ whole genome shotgun (WGS) entry which is preliminary data.</text>
</comment>
<feature type="region of interest" description="Disordered" evidence="6">
    <location>
        <begin position="1"/>
        <end position="39"/>
    </location>
</feature>
<dbReference type="PANTHER" id="PTHR13989:SF16">
    <property type="entry name" value="REPLICATION PROTEIN A2"/>
    <property type="match status" value="1"/>
</dbReference>
<accession>A0ABD3W910</accession>
<keyword evidence="9" id="KW-1185">Reference proteome</keyword>